<evidence type="ECO:0000256" key="1">
    <source>
        <dbReference type="ARBA" id="ARBA00001946"/>
    </source>
</evidence>
<dbReference type="InterPro" id="IPR022880">
    <property type="entry name" value="DNApol_IV"/>
</dbReference>
<evidence type="ECO:0000256" key="2">
    <source>
        <dbReference type="ARBA" id="ARBA00004496"/>
    </source>
</evidence>
<evidence type="ECO:0000313" key="20">
    <source>
        <dbReference type="Proteomes" id="UP000679307"/>
    </source>
</evidence>
<keyword evidence="14" id="KW-0238">DNA-binding</keyword>
<evidence type="ECO:0000259" key="18">
    <source>
        <dbReference type="PROSITE" id="PS50173"/>
    </source>
</evidence>
<dbReference type="SUPFAM" id="SSF56672">
    <property type="entry name" value="DNA/RNA polymerases"/>
    <property type="match status" value="1"/>
</dbReference>
<keyword evidence="15" id="KW-0234">DNA repair</keyword>
<dbReference type="RefSeq" id="WP_214056800.1">
    <property type="nucleotide sequence ID" value="NZ_BAAAHS010000011.1"/>
</dbReference>
<comment type="cofactor">
    <cofactor evidence="1">
        <name>Mg(2+)</name>
        <dbReference type="ChEBI" id="CHEBI:18420"/>
    </cofactor>
</comment>
<accession>A0ABX8EMC3</accession>
<dbReference type="NCBIfam" id="NF002883">
    <property type="entry name" value="PRK03352.1"/>
    <property type="match status" value="1"/>
</dbReference>
<evidence type="ECO:0000256" key="6">
    <source>
        <dbReference type="ARBA" id="ARBA00022490"/>
    </source>
</evidence>
<organism evidence="19 20">
    <name type="scientific">Nocardioides aquaticus</name>
    <dbReference type="NCBI Taxonomy" id="160826"/>
    <lineage>
        <taxon>Bacteria</taxon>
        <taxon>Bacillati</taxon>
        <taxon>Actinomycetota</taxon>
        <taxon>Actinomycetes</taxon>
        <taxon>Propionibacteriales</taxon>
        <taxon>Nocardioidaceae</taxon>
        <taxon>Nocardioides</taxon>
    </lineage>
</organism>
<evidence type="ECO:0000256" key="8">
    <source>
        <dbReference type="ARBA" id="ARBA00022695"/>
    </source>
</evidence>
<dbReference type="PANTHER" id="PTHR11076:SF33">
    <property type="entry name" value="DNA POLYMERASE KAPPA"/>
    <property type="match status" value="1"/>
</dbReference>
<keyword evidence="10" id="KW-0479">Metal-binding</keyword>
<keyword evidence="12" id="KW-0460">Magnesium</keyword>
<dbReference type="Pfam" id="PF00817">
    <property type="entry name" value="IMS"/>
    <property type="match status" value="1"/>
</dbReference>
<keyword evidence="6" id="KW-0963">Cytoplasm</keyword>
<evidence type="ECO:0000256" key="17">
    <source>
        <dbReference type="ARBA" id="ARBA00049244"/>
    </source>
</evidence>
<comment type="subcellular location">
    <subcellularLocation>
        <location evidence="2">Cytoplasm</location>
    </subcellularLocation>
</comment>
<comment type="similarity">
    <text evidence="3">Belongs to the DNA polymerase type-Y family.</text>
</comment>
<dbReference type="InterPro" id="IPR043502">
    <property type="entry name" value="DNA/RNA_pol_sf"/>
</dbReference>
<evidence type="ECO:0000256" key="5">
    <source>
        <dbReference type="ARBA" id="ARBA00022457"/>
    </source>
</evidence>
<evidence type="ECO:0000256" key="3">
    <source>
        <dbReference type="ARBA" id="ARBA00010945"/>
    </source>
</evidence>
<feature type="domain" description="UmuC" evidence="18">
    <location>
        <begin position="3"/>
        <end position="194"/>
    </location>
</feature>
<dbReference type="Gene3D" id="3.40.1170.60">
    <property type="match status" value="1"/>
</dbReference>
<sequence>MSVLHVDLDQFIAAVEVRRHPELAGRPVVVGGRGDPTERGVVATASYEARALGVGSGTPLRVAARRCPDAVFLPVDKPAYEAASAEVVAVLRAQTWDGAPLVVEVVGWDEDFLARSPRAPVPARPDEPHAVAERVRAAVHAGTGLRCSVGIGENKLQAKVATELAKPDGVFRLDDDTWFAVVGERDVRVLPGVGATTARRLGELGVRTVADLARTDPHLLAERLGERTGPWVRRRARGVDTSPVDDTPWVPRARGREETFQVDLEDPTEVTAAVRRLAALALEDVRAEGRPVARVVLKVRLRPFTTLTRSRTLPVASSETDAVADAAVALLDRLDEDERSRPVRLLGVRLEMVPPPGGYDA</sequence>
<dbReference type="EMBL" id="CP075371">
    <property type="protein sequence ID" value="QVT81424.1"/>
    <property type="molecule type" value="Genomic_DNA"/>
</dbReference>
<reference evidence="19 20" key="1">
    <citation type="submission" date="2021-05" db="EMBL/GenBank/DDBJ databases">
        <title>Complete genome of Nocardioides aquaticus KCTC 9944T isolated from meromictic and hypersaline Ekho Lake, Antarctica.</title>
        <authorList>
            <person name="Hwang K."/>
            <person name="Kim K.M."/>
            <person name="Choe H."/>
        </authorList>
    </citation>
    <scope>NUCLEOTIDE SEQUENCE [LARGE SCALE GENOMIC DNA]</scope>
    <source>
        <strain evidence="19 20">KCTC 9944</strain>
    </source>
</reference>
<dbReference type="InterPro" id="IPR017961">
    <property type="entry name" value="DNA_pol_Y-fam_little_finger"/>
</dbReference>
<dbReference type="Pfam" id="PF11799">
    <property type="entry name" value="IMS_C"/>
    <property type="match status" value="1"/>
</dbReference>
<proteinExistence type="inferred from homology"/>
<dbReference type="InterPro" id="IPR050116">
    <property type="entry name" value="DNA_polymerase-Y"/>
</dbReference>
<dbReference type="InterPro" id="IPR043128">
    <property type="entry name" value="Rev_trsase/Diguanyl_cyclase"/>
</dbReference>
<dbReference type="CDD" id="cd03586">
    <property type="entry name" value="PolY_Pol_IV_kappa"/>
    <property type="match status" value="1"/>
</dbReference>
<dbReference type="PANTHER" id="PTHR11076">
    <property type="entry name" value="DNA REPAIR POLYMERASE UMUC / TRANSFERASE FAMILY MEMBER"/>
    <property type="match status" value="1"/>
</dbReference>
<protein>
    <recommendedName>
        <fullName evidence="4">DNA-directed DNA polymerase</fullName>
        <ecNumber evidence="4">2.7.7.7</ecNumber>
    </recommendedName>
</protein>
<dbReference type="InterPro" id="IPR053848">
    <property type="entry name" value="IMS_HHH_1"/>
</dbReference>
<dbReference type="Proteomes" id="UP000679307">
    <property type="component" value="Chromosome"/>
</dbReference>
<keyword evidence="8 19" id="KW-0548">Nucleotidyltransferase</keyword>
<evidence type="ECO:0000256" key="11">
    <source>
        <dbReference type="ARBA" id="ARBA00022763"/>
    </source>
</evidence>
<evidence type="ECO:0000256" key="7">
    <source>
        <dbReference type="ARBA" id="ARBA00022679"/>
    </source>
</evidence>
<dbReference type="PROSITE" id="PS50173">
    <property type="entry name" value="UMUC"/>
    <property type="match status" value="1"/>
</dbReference>
<dbReference type="Gene3D" id="1.10.150.20">
    <property type="entry name" value="5' to 3' exonuclease, C-terminal subdomain"/>
    <property type="match status" value="1"/>
</dbReference>
<dbReference type="InterPro" id="IPR001126">
    <property type="entry name" value="UmuC"/>
</dbReference>
<gene>
    <name evidence="19" type="primary">dinB_3</name>
    <name evidence="19" type="ORF">ENKNEFLB_03834</name>
</gene>
<keyword evidence="7 19" id="KW-0808">Transferase</keyword>
<evidence type="ECO:0000313" key="19">
    <source>
        <dbReference type="EMBL" id="QVT81424.1"/>
    </source>
</evidence>
<keyword evidence="20" id="KW-1185">Reference proteome</keyword>
<evidence type="ECO:0000256" key="13">
    <source>
        <dbReference type="ARBA" id="ARBA00022932"/>
    </source>
</evidence>
<keyword evidence="5" id="KW-0515">Mutator protein</keyword>
<keyword evidence="13" id="KW-0239">DNA-directed DNA polymerase</keyword>
<keyword evidence="11" id="KW-0227">DNA damage</keyword>
<keyword evidence="9" id="KW-0235">DNA replication</keyword>
<evidence type="ECO:0000256" key="10">
    <source>
        <dbReference type="ARBA" id="ARBA00022723"/>
    </source>
</evidence>
<dbReference type="EC" id="2.7.7.7" evidence="4"/>
<dbReference type="InterPro" id="IPR036775">
    <property type="entry name" value="DNA_pol_Y-fam_lit_finger_sf"/>
</dbReference>
<evidence type="ECO:0000256" key="4">
    <source>
        <dbReference type="ARBA" id="ARBA00012417"/>
    </source>
</evidence>
<dbReference type="Pfam" id="PF21999">
    <property type="entry name" value="IMS_HHH_1"/>
    <property type="match status" value="1"/>
</dbReference>
<dbReference type="Gene3D" id="3.30.1490.100">
    <property type="entry name" value="DNA polymerase, Y-family, little finger domain"/>
    <property type="match status" value="1"/>
</dbReference>
<name>A0ABX8EMC3_9ACTN</name>
<evidence type="ECO:0000256" key="15">
    <source>
        <dbReference type="ARBA" id="ARBA00023204"/>
    </source>
</evidence>
<dbReference type="Gene3D" id="3.30.70.270">
    <property type="match status" value="1"/>
</dbReference>
<evidence type="ECO:0000256" key="9">
    <source>
        <dbReference type="ARBA" id="ARBA00022705"/>
    </source>
</evidence>
<dbReference type="GO" id="GO:0003887">
    <property type="term" value="F:DNA-directed DNA polymerase activity"/>
    <property type="evidence" value="ECO:0007669"/>
    <property type="project" value="UniProtKB-EC"/>
</dbReference>
<dbReference type="SUPFAM" id="SSF100879">
    <property type="entry name" value="Lesion bypass DNA polymerase (Y-family), little finger domain"/>
    <property type="match status" value="1"/>
</dbReference>
<comment type="catalytic activity">
    <reaction evidence="17">
        <text>DNA(n) + a 2'-deoxyribonucleoside 5'-triphosphate = DNA(n+1) + diphosphate</text>
        <dbReference type="Rhea" id="RHEA:22508"/>
        <dbReference type="Rhea" id="RHEA-COMP:17339"/>
        <dbReference type="Rhea" id="RHEA-COMP:17340"/>
        <dbReference type="ChEBI" id="CHEBI:33019"/>
        <dbReference type="ChEBI" id="CHEBI:61560"/>
        <dbReference type="ChEBI" id="CHEBI:173112"/>
        <dbReference type="EC" id="2.7.7.7"/>
    </reaction>
</comment>
<evidence type="ECO:0000256" key="16">
    <source>
        <dbReference type="ARBA" id="ARBA00025589"/>
    </source>
</evidence>
<evidence type="ECO:0000256" key="12">
    <source>
        <dbReference type="ARBA" id="ARBA00022842"/>
    </source>
</evidence>
<comment type="function">
    <text evidence="16">Poorly processive, error-prone DNA polymerase involved in untargeted mutagenesis. Copies undamaged DNA at stalled replication forks, which arise in vivo from mismatched or misaligned primer ends. These misaligned primers can be extended by PolIV. Exhibits no 3'-5' exonuclease (proofreading) activity. May be involved in translesional synthesis, in conjunction with the beta clamp from PolIII.</text>
</comment>
<evidence type="ECO:0000256" key="14">
    <source>
        <dbReference type="ARBA" id="ARBA00023125"/>
    </source>
</evidence>